<organism evidence="2 3">
    <name type="scientific">Thalassiosira oceanica</name>
    <name type="common">Marine diatom</name>
    <dbReference type="NCBI Taxonomy" id="159749"/>
    <lineage>
        <taxon>Eukaryota</taxon>
        <taxon>Sar</taxon>
        <taxon>Stramenopiles</taxon>
        <taxon>Ochrophyta</taxon>
        <taxon>Bacillariophyta</taxon>
        <taxon>Coscinodiscophyceae</taxon>
        <taxon>Thalassiosirophycidae</taxon>
        <taxon>Thalassiosirales</taxon>
        <taxon>Thalassiosiraceae</taxon>
        <taxon>Thalassiosira</taxon>
    </lineage>
</organism>
<feature type="compositionally biased region" description="Basic and acidic residues" evidence="1">
    <location>
        <begin position="10"/>
        <end position="30"/>
    </location>
</feature>
<gene>
    <name evidence="2" type="ORF">THAOC_22976</name>
</gene>
<comment type="caution">
    <text evidence="2">The sequence shown here is derived from an EMBL/GenBank/DDBJ whole genome shotgun (WGS) entry which is preliminary data.</text>
</comment>
<evidence type="ECO:0000256" key="1">
    <source>
        <dbReference type="SAM" id="MobiDB-lite"/>
    </source>
</evidence>
<protein>
    <submittedName>
        <fullName evidence="2">Uncharacterized protein</fullName>
    </submittedName>
</protein>
<keyword evidence="3" id="KW-1185">Reference proteome</keyword>
<dbReference type="Proteomes" id="UP000266841">
    <property type="component" value="Unassembled WGS sequence"/>
</dbReference>
<proteinExistence type="predicted"/>
<sequence length="210" mass="21600">PETLESVRPVPERTGRPTRDRSLSPRREGAAEATPGASREGGGADPFARLPVLRRRPPRPAGDPRGRAEDEDGARGRGDGVGRDRVGHVRPVVDQGMEKDGGGGPSLNSAGREGVLLPGGGRGGERARRRAPSPVPGRPPVPVPVPLTTRRPARPTPSSPAPMERAAERAVPPGRASAPSGTAVTGGGGPTPDGPLIPPGRESHERSPVT</sequence>
<accession>K0S7Z6</accession>
<evidence type="ECO:0000313" key="3">
    <source>
        <dbReference type="Proteomes" id="UP000266841"/>
    </source>
</evidence>
<dbReference type="AlphaFoldDB" id="K0S7Z6"/>
<feature type="region of interest" description="Disordered" evidence="1">
    <location>
        <begin position="1"/>
        <end position="210"/>
    </location>
</feature>
<feature type="non-terminal residue" evidence="2">
    <location>
        <position position="1"/>
    </location>
</feature>
<reference evidence="2 3" key="1">
    <citation type="journal article" date="2012" name="Genome Biol.">
        <title>Genome and low-iron response of an oceanic diatom adapted to chronic iron limitation.</title>
        <authorList>
            <person name="Lommer M."/>
            <person name="Specht M."/>
            <person name="Roy A.S."/>
            <person name="Kraemer L."/>
            <person name="Andreson R."/>
            <person name="Gutowska M.A."/>
            <person name="Wolf J."/>
            <person name="Bergner S.V."/>
            <person name="Schilhabel M.B."/>
            <person name="Klostermeier U.C."/>
            <person name="Beiko R.G."/>
            <person name="Rosenstiel P."/>
            <person name="Hippler M."/>
            <person name="Laroche J."/>
        </authorList>
    </citation>
    <scope>NUCLEOTIDE SEQUENCE [LARGE SCALE GENOMIC DNA]</scope>
    <source>
        <strain evidence="2 3">CCMP1005</strain>
    </source>
</reference>
<feature type="compositionally biased region" description="Basic and acidic residues" evidence="1">
    <location>
        <begin position="62"/>
        <end position="87"/>
    </location>
</feature>
<feature type="compositionally biased region" description="Basic and acidic residues" evidence="1">
    <location>
        <begin position="201"/>
        <end position="210"/>
    </location>
</feature>
<dbReference type="EMBL" id="AGNL01029784">
    <property type="protein sequence ID" value="EJK57026.1"/>
    <property type="molecule type" value="Genomic_DNA"/>
</dbReference>
<name>K0S7Z6_THAOC</name>
<evidence type="ECO:0000313" key="2">
    <source>
        <dbReference type="EMBL" id="EJK57026.1"/>
    </source>
</evidence>
<feature type="compositionally biased region" description="Pro residues" evidence="1">
    <location>
        <begin position="133"/>
        <end position="145"/>
    </location>
</feature>